<reference evidence="1 3" key="1">
    <citation type="submission" date="2016-11" db="EMBL/GenBank/DDBJ databases">
        <title>Complete Genome Sequence of Bradyrhizobium sp. strain J5, an isolated from soybean nodule in Hokkaido.</title>
        <authorList>
            <person name="Kanehara K."/>
        </authorList>
    </citation>
    <scope>NUCLEOTIDE SEQUENCE [LARGE SCALE GENOMIC DNA]</scope>
    <source>
        <strain evidence="1 3">J5</strain>
    </source>
</reference>
<sequence>MRILGPIVENFVLAMFDPKARLCPRSAVRTKLVRDHHARRRAGGFQELLPEPLRSARVSSALDQDVENEAILVDSAPELMLFARDRDNDLVQMPFVTASGSALADRSENALPNFGPHWRTAS</sequence>
<dbReference type="Proteomes" id="UP000181962">
    <property type="component" value="Chromosome"/>
</dbReference>
<gene>
    <name evidence="2" type="ORF">ABIF63_008892</name>
    <name evidence="1" type="ORF">BKD09_41470</name>
</gene>
<name>A0A1L3FNK9_BRAJP</name>
<evidence type="ECO:0000313" key="3">
    <source>
        <dbReference type="Proteomes" id="UP000181962"/>
    </source>
</evidence>
<dbReference type="AlphaFoldDB" id="A0A1L3FNK9"/>
<protein>
    <submittedName>
        <fullName evidence="1">Uncharacterized protein</fullName>
    </submittedName>
</protein>
<keyword evidence="4" id="KW-1185">Reference proteome</keyword>
<evidence type="ECO:0000313" key="1">
    <source>
        <dbReference type="EMBL" id="APG14838.1"/>
    </source>
</evidence>
<accession>A0A1L3FNK9</accession>
<organism evidence="1 3">
    <name type="scientific">Bradyrhizobium japonicum</name>
    <dbReference type="NCBI Taxonomy" id="375"/>
    <lineage>
        <taxon>Bacteria</taxon>
        <taxon>Pseudomonadati</taxon>
        <taxon>Pseudomonadota</taxon>
        <taxon>Alphaproteobacteria</taxon>
        <taxon>Hyphomicrobiales</taxon>
        <taxon>Nitrobacteraceae</taxon>
        <taxon>Bradyrhizobium</taxon>
    </lineage>
</organism>
<evidence type="ECO:0000313" key="2">
    <source>
        <dbReference type="EMBL" id="MET4724786.1"/>
    </source>
</evidence>
<evidence type="ECO:0000313" key="4">
    <source>
        <dbReference type="Proteomes" id="UP001549291"/>
    </source>
</evidence>
<dbReference type="EMBL" id="JBEPTQ010000002">
    <property type="protein sequence ID" value="MET4724786.1"/>
    <property type="molecule type" value="Genomic_DNA"/>
</dbReference>
<reference evidence="2 4" key="2">
    <citation type="submission" date="2024-06" db="EMBL/GenBank/DDBJ databases">
        <title>Genomic Encyclopedia of Type Strains, Phase V (KMG-V): Genome sequencing to study the core and pangenomes of soil and plant-associated prokaryotes.</title>
        <authorList>
            <person name="Whitman W."/>
        </authorList>
    </citation>
    <scope>NUCLEOTIDE SEQUENCE [LARGE SCALE GENOMIC DNA]</scope>
    <source>
        <strain evidence="2 4">USDA 160</strain>
    </source>
</reference>
<proteinExistence type="predicted"/>
<dbReference type="Proteomes" id="UP001549291">
    <property type="component" value="Unassembled WGS sequence"/>
</dbReference>
<dbReference type="EMBL" id="CP017637">
    <property type="protein sequence ID" value="APG14838.1"/>
    <property type="molecule type" value="Genomic_DNA"/>
</dbReference>